<dbReference type="AlphaFoldDB" id="G9Y458"/>
<keyword evidence="1" id="KW-0472">Membrane</keyword>
<dbReference type="Proteomes" id="UP000005959">
    <property type="component" value="Unassembled WGS sequence"/>
</dbReference>
<comment type="caution">
    <text evidence="2">The sequence shown here is derived from an EMBL/GenBank/DDBJ whole genome shotgun (WGS) entry which is preliminary data.</text>
</comment>
<proteinExistence type="predicted"/>
<evidence type="ECO:0000313" key="2">
    <source>
        <dbReference type="EMBL" id="EHM45025.1"/>
    </source>
</evidence>
<keyword evidence="1" id="KW-0812">Transmembrane</keyword>
<keyword evidence="1" id="KW-1133">Transmembrane helix</keyword>
<reference evidence="2 3" key="1">
    <citation type="submission" date="2011-08" db="EMBL/GenBank/DDBJ databases">
        <authorList>
            <person name="Weinstock G."/>
            <person name="Sodergren E."/>
            <person name="Clifton S."/>
            <person name="Fulton L."/>
            <person name="Fulton B."/>
            <person name="Courtney L."/>
            <person name="Fronick C."/>
            <person name="Harrison M."/>
            <person name="Strong C."/>
            <person name="Farmer C."/>
            <person name="Delahaunty K."/>
            <person name="Markovic C."/>
            <person name="Hall O."/>
            <person name="Minx P."/>
            <person name="Tomlinson C."/>
            <person name="Mitreva M."/>
            <person name="Hou S."/>
            <person name="Chen J."/>
            <person name="Wollam A."/>
            <person name="Pepin K.H."/>
            <person name="Johnson M."/>
            <person name="Bhonagiri V."/>
            <person name="Zhang X."/>
            <person name="Suruliraj S."/>
            <person name="Warren W."/>
            <person name="Chinwalla A."/>
            <person name="Mardis E.R."/>
            <person name="Wilson R.K."/>
        </authorList>
    </citation>
    <scope>NUCLEOTIDE SEQUENCE [LARGE SCALE GENOMIC DNA]</scope>
    <source>
        <strain evidence="2 3">ATCC 51873</strain>
    </source>
</reference>
<name>G9Y458_HAFAL</name>
<feature type="transmembrane region" description="Helical" evidence="1">
    <location>
        <begin position="17"/>
        <end position="39"/>
    </location>
</feature>
<sequence length="40" mass="4419">MISIPFLRSFPKLINEAVLRSVICYCAASLLPTLIITIVV</sequence>
<dbReference type="HOGENOM" id="CLU_3290472_0_0_6"/>
<accession>G9Y458</accession>
<evidence type="ECO:0000313" key="3">
    <source>
        <dbReference type="Proteomes" id="UP000005959"/>
    </source>
</evidence>
<gene>
    <name evidence="2" type="ORF">HMPREF0454_01339</name>
</gene>
<organism evidence="2 3">
    <name type="scientific">Hafnia alvei ATCC 51873</name>
    <dbReference type="NCBI Taxonomy" id="1002364"/>
    <lineage>
        <taxon>Bacteria</taxon>
        <taxon>Pseudomonadati</taxon>
        <taxon>Pseudomonadota</taxon>
        <taxon>Gammaproteobacteria</taxon>
        <taxon>Enterobacterales</taxon>
        <taxon>Hafniaceae</taxon>
        <taxon>Hafnia</taxon>
    </lineage>
</organism>
<dbReference type="EMBL" id="AGCI01000026">
    <property type="protein sequence ID" value="EHM45025.1"/>
    <property type="molecule type" value="Genomic_DNA"/>
</dbReference>
<protein>
    <submittedName>
        <fullName evidence="2">Uncharacterized protein</fullName>
    </submittedName>
</protein>
<evidence type="ECO:0000256" key="1">
    <source>
        <dbReference type="SAM" id="Phobius"/>
    </source>
</evidence>